<dbReference type="Proteomes" id="UP000507470">
    <property type="component" value="Unassembled WGS sequence"/>
</dbReference>
<dbReference type="AlphaFoldDB" id="A0A6J8E0C4"/>
<dbReference type="Gene3D" id="2.120.10.30">
    <property type="entry name" value="TolB, C-terminal domain"/>
    <property type="match status" value="1"/>
</dbReference>
<name>A0A6J8E0C4_MYTCO</name>
<gene>
    <name evidence="3" type="ORF">MCOR_46446</name>
</gene>
<dbReference type="Pfam" id="PF00643">
    <property type="entry name" value="zf-B_box"/>
    <property type="match status" value="1"/>
</dbReference>
<sequence length="371" mass="41531">MAFSKSLQKGQIPVGCELCDGRNKIEYKCLDCGVLMCSKCKDKVHSRFKSASEHKVKRIQELGQYEEVDTFNFSGNMDVQHNKIELKVSKQFTTKLSNVHHIERCPDGTLWMYDCISEKIQHIKFDSGNIQIVLAMDIDIFGMVVMNACNNLLIVYVAGDKTALGIINSTTGQITDSNYDLKPNISLPECVHMTNDHRVIVGVGGEGTKTAVIVMSQDGRHLATYEQDSKKEPLFTCPRVITSTKNGNISVVDEQDSDVYRVMVLGKEGDIKQVYNGHPTINKEEKLFLPNDMITTPADNIVIPDLLTSTLHILNCEGKFIGYYNLYDIRIIYPSSLALSTEGHMYIGCSNKQDSPATLKGKLYELEYSGF</sequence>
<dbReference type="EMBL" id="CACVKT020008152">
    <property type="protein sequence ID" value="CAC5413566.1"/>
    <property type="molecule type" value="Genomic_DNA"/>
</dbReference>
<keyword evidence="1" id="KW-0479">Metal-binding</keyword>
<proteinExistence type="predicted"/>
<dbReference type="OrthoDB" id="6074401at2759"/>
<reference evidence="3 4" key="1">
    <citation type="submission" date="2020-06" db="EMBL/GenBank/DDBJ databases">
        <authorList>
            <person name="Li R."/>
            <person name="Bekaert M."/>
        </authorList>
    </citation>
    <scope>NUCLEOTIDE SEQUENCE [LARGE SCALE GENOMIC DNA]</scope>
    <source>
        <strain evidence="4">wild</strain>
    </source>
</reference>
<evidence type="ECO:0000259" key="2">
    <source>
        <dbReference type="PROSITE" id="PS50119"/>
    </source>
</evidence>
<dbReference type="PROSITE" id="PS50119">
    <property type="entry name" value="ZF_BBOX"/>
    <property type="match status" value="1"/>
</dbReference>
<dbReference type="InterPro" id="IPR011042">
    <property type="entry name" value="6-blade_b-propeller_TolB-like"/>
</dbReference>
<organism evidence="3 4">
    <name type="scientific">Mytilus coruscus</name>
    <name type="common">Sea mussel</name>
    <dbReference type="NCBI Taxonomy" id="42192"/>
    <lineage>
        <taxon>Eukaryota</taxon>
        <taxon>Metazoa</taxon>
        <taxon>Spiralia</taxon>
        <taxon>Lophotrochozoa</taxon>
        <taxon>Mollusca</taxon>
        <taxon>Bivalvia</taxon>
        <taxon>Autobranchia</taxon>
        <taxon>Pteriomorphia</taxon>
        <taxon>Mytilida</taxon>
        <taxon>Mytiloidea</taxon>
        <taxon>Mytilidae</taxon>
        <taxon>Mytilinae</taxon>
        <taxon>Mytilus</taxon>
    </lineage>
</organism>
<keyword evidence="1" id="KW-0863">Zinc-finger</keyword>
<feature type="domain" description="B box-type" evidence="2">
    <location>
        <begin position="11"/>
        <end position="59"/>
    </location>
</feature>
<evidence type="ECO:0000256" key="1">
    <source>
        <dbReference type="PROSITE-ProRule" id="PRU00024"/>
    </source>
</evidence>
<dbReference type="GO" id="GO:0008270">
    <property type="term" value="F:zinc ion binding"/>
    <property type="evidence" value="ECO:0007669"/>
    <property type="project" value="UniProtKB-KW"/>
</dbReference>
<evidence type="ECO:0000313" key="3">
    <source>
        <dbReference type="EMBL" id="CAC5413566.1"/>
    </source>
</evidence>
<accession>A0A6J8E0C4</accession>
<keyword evidence="1" id="KW-0862">Zinc</keyword>
<dbReference type="SUPFAM" id="SSF101898">
    <property type="entry name" value="NHL repeat"/>
    <property type="match status" value="1"/>
</dbReference>
<dbReference type="CDD" id="cd19757">
    <property type="entry name" value="Bbox1"/>
    <property type="match status" value="1"/>
</dbReference>
<evidence type="ECO:0000313" key="4">
    <source>
        <dbReference type="Proteomes" id="UP000507470"/>
    </source>
</evidence>
<dbReference type="SMART" id="SM00336">
    <property type="entry name" value="BBOX"/>
    <property type="match status" value="1"/>
</dbReference>
<keyword evidence="4" id="KW-1185">Reference proteome</keyword>
<dbReference type="InterPro" id="IPR000315">
    <property type="entry name" value="Znf_B-box"/>
</dbReference>
<protein>
    <recommendedName>
        <fullName evidence="2">B box-type domain-containing protein</fullName>
    </recommendedName>
</protein>